<sequence length="122" mass="13528">MELLYTPRLCYCGQDMPTVVGVKAKPALLCRHSQFDNALVGNAVSCPTMLYKHQIGLTGKMDVAIDRSSWLDVSEVIAPALRQLASDDNKLEAHCATSITVYGVKMERGEQMVRSSDLRKRL</sequence>
<name>A0AAN7UDH9_9PEZI</name>
<keyword evidence="2" id="KW-1185">Reference proteome</keyword>
<dbReference type="Proteomes" id="UP001305414">
    <property type="component" value="Unassembled WGS sequence"/>
</dbReference>
<dbReference type="EMBL" id="JAWHQM010000004">
    <property type="protein sequence ID" value="KAK5626979.1"/>
    <property type="molecule type" value="Genomic_DNA"/>
</dbReference>
<comment type="caution">
    <text evidence="1">The sequence shown here is derived from an EMBL/GenBank/DDBJ whole genome shotgun (WGS) entry which is preliminary data.</text>
</comment>
<evidence type="ECO:0000313" key="1">
    <source>
        <dbReference type="EMBL" id="KAK5626979.1"/>
    </source>
</evidence>
<dbReference type="AlphaFoldDB" id="A0AAN7UDH9"/>
<gene>
    <name evidence="1" type="ORF">RRF57_002694</name>
</gene>
<accession>A0AAN7UDH9</accession>
<proteinExistence type="predicted"/>
<protein>
    <submittedName>
        <fullName evidence="1">Uncharacterized protein</fullName>
    </submittedName>
</protein>
<evidence type="ECO:0000313" key="2">
    <source>
        <dbReference type="Proteomes" id="UP001305414"/>
    </source>
</evidence>
<organism evidence="1 2">
    <name type="scientific">Xylaria bambusicola</name>
    <dbReference type="NCBI Taxonomy" id="326684"/>
    <lineage>
        <taxon>Eukaryota</taxon>
        <taxon>Fungi</taxon>
        <taxon>Dikarya</taxon>
        <taxon>Ascomycota</taxon>
        <taxon>Pezizomycotina</taxon>
        <taxon>Sordariomycetes</taxon>
        <taxon>Xylariomycetidae</taxon>
        <taxon>Xylariales</taxon>
        <taxon>Xylariaceae</taxon>
        <taxon>Xylaria</taxon>
    </lineage>
</organism>
<reference evidence="1 2" key="1">
    <citation type="submission" date="2023-10" db="EMBL/GenBank/DDBJ databases">
        <title>Draft genome sequence of Xylaria bambusicola isolate GMP-LS, the root and basal stem rot pathogen of sugarcane in Indonesia.</title>
        <authorList>
            <person name="Selvaraj P."/>
            <person name="Muralishankar V."/>
            <person name="Muruganantham S."/>
            <person name="Sp S."/>
            <person name="Haryani S."/>
            <person name="Lau K.J.X."/>
            <person name="Naqvi N.I."/>
        </authorList>
    </citation>
    <scope>NUCLEOTIDE SEQUENCE [LARGE SCALE GENOMIC DNA]</scope>
    <source>
        <strain evidence="1">GMP-LS</strain>
    </source>
</reference>